<keyword evidence="1" id="KW-1133">Transmembrane helix</keyword>
<keyword evidence="2" id="KW-0732">Signal</keyword>
<protein>
    <submittedName>
        <fullName evidence="3">Uncharacterized protein</fullName>
    </submittedName>
</protein>
<reference evidence="3 4" key="1">
    <citation type="submission" date="2024-09" db="EMBL/GenBank/DDBJ databases">
        <title>Rethinking Asexuality: The Enigmatic Case of Functional Sexual Genes in Lepraria (Stereocaulaceae).</title>
        <authorList>
            <person name="Doellman M."/>
            <person name="Sun Y."/>
            <person name="Barcenas-Pena A."/>
            <person name="Lumbsch H.T."/>
            <person name="Grewe F."/>
        </authorList>
    </citation>
    <scope>NUCLEOTIDE SEQUENCE [LARGE SCALE GENOMIC DNA]</scope>
    <source>
        <strain evidence="3 4">Grewe 0041</strain>
    </source>
</reference>
<evidence type="ECO:0000313" key="4">
    <source>
        <dbReference type="Proteomes" id="UP001590951"/>
    </source>
</evidence>
<feature type="transmembrane region" description="Helical" evidence="1">
    <location>
        <begin position="297"/>
        <end position="318"/>
    </location>
</feature>
<evidence type="ECO:0000313" key="3">
    <source>
        <dbReference type="EMBL" id="KAL2047543.1"/>
    </source>
</evidence>
<feature type="chain" id="PRO_5045245590" evidence="2">
    <location>
        <begin position="24"/>
        <end position="356"/>
    </location>
</feature>
<proteinExistence type="predicted"/>
<name>A0ABR4AVM3_9LECA</name>
<evidence type="ECO:0000256" key="1">
    <source>
        <dbReference type="SAM" id="Phobius"/>
    </source>
</evidence>
<keyword evidence="4" id="KW-1185">Reference proteome</keyword>
<dbReference type="Proteomes" id="UP001590951">
    <property type="component" value="Unassembled WGS sequence"/>
</dbReference>
<organism evidence="3 4">
    <name type="scientific">Lepraria finkii</name>
    <dbReference type="NCBI Taxonomy" id="1340010"/>
    <lineage>
        <taxon>Eukaryota</taxon>
        <taxon>Fungi</taxon>
        <taxon>Dikarya</taxon>
        <taxon>Ascomycota</taxon>
        <taxon>Pezizomycotina</taxon>
        <taxon>Lecanoromycetes</taxon>
        <taxon>OSLEUM clade</taxon>
        <taxon>Lecanoromycetidae</taxon>
        <taxon>Lecanorales</taxon>
        <taxon>Lecanorineae</taxon>
        <taxon>Stereocaulaceae</taxon>
        <taxon>Lepraria</taxon>
    </lineage>
</organism>
<dbReference type="EMBL" id="JBHFEH010000097">
    <property type="protein sequence ID" value="KAL2047543.1"/>
    <property type="molecule type" value="Genomic_DNA"/>
</dbReference>
<sequence length="356" mass="39106">MPPCAFSAFVSLILCFGLSPSNAEQFSHWYSFYSTTLLHVAGPKCYPNYTVGEFPEYAKYAAVRELNICKSMATCLLQNIDDFDKADMQSATIILGLMPTILSYVSPTVGEMALISSRRPVLATLLVLGAPAIFATRPFDFNNPRESLKKDVGTFVLHKQSPFRATITTIAQYLLLSLAVTNCLLNSVQLGSSTILSWKCSWSYLQLGWNFMPLAPHLCAALSSRYSKIYRRTSREGALEGAVSGFLVKWFWNELKPSANHAKLDFNTSMPDGRLAVCLNCFAVMLGYAHWIFGTLLFSSALFIGTLDAFGVIARYLASALICRTVLLIEIAGIRGVEEAQTAICDEQSSVGAEKG</sequence>
<gene>
    <name evidence="3" type="ORF">ABVK25_011401</name>
</gene>
<accession>A0ABR4AVM3</accession>
<keyword evidence="1" id="KW-0472">Membrane</keyword>
<keyword evidence="1" id="KW-0812">Transmembrane</keyword>
<evidence type="ECO:0000256" key="2">
    <source>
        <dbReference type="SAM" id="SignalP"/>
    </source>
</evidence>
<comment type="caution">
    <text evidence="3">The sequence shown here is derived from an EMBL/GenBank/DDBJ whole genome shotgun (WGS) entry which is preliminary data.</text>
</comment>
<feature type="signal peptide" evidence="2">
    <location>
        <begin position="1"/>
        <end position="23"/>
    </location>
</feature>